<dbReference type="PROSITE" id="PS01081">
    <property type="entry name" value="HTH_TETR_1"/>
    <property type="match status" value="1"/>
</dbReference>
<name>A0A0H5S7T7_9MYCO</name>
<evidence type="ECO:0000313" key="5">
    <source>
        <dbReference type="Proteomes" id="UP000199147"/>
    </source>
</evidence>
<dbReference type="GO" id="GO:0000976">
    <property type="term" value="F:transcription cis-regulatory region binding"/>
    <property type="evidence" value="ECO:0007669"/>
    <property type="project" value="TreeGrafter"/>
</dbReference>
<evidence type="ECO:0000256" key="1">
    <source>
        <dbReference type="ARBA" id="ARBA00023125"/>
    </source>
</evidence>
<dbReference type="AlphaFoldDB" id="A0A0H5S7T7"/>
<dbReference type="GO" id="GO:0003700">
    <property type="term" value="F:DNA-binding transcription factor activity"/>
    <property type="evidence" value="ECO:0007669"/>
    <property type="project" value="TreeGrafter"/>
</dbReference>
<keyword evidence="5" id="KW-1185">Reference proteome</keyword>
<dbReference type="PROSITE" id="PS50977">
    <property type="entry name" value="HTH_TETR_2"/>
    <property type="match status" value="1"/>
</dbReference>
<evidence type="ECO:0000259" key="3">
    <source>
        <dbReference type="PROSITE" id="PS50977"/>
    </source>
</evidence>
<keyword evidence="1 2" id="KW-0238">DNA-binding</keyword>
<dbReference type="InterPro" id="IPR050109">
    <property type="entry name" value="HTH-type_TetR-like_transc_reg"/>
</dbReference>
<dbReference type="InterPro" id="IPR023772">
    <property type="entry name" value="DNA-bd_HTH_TetR-type_CS"/>
</dbReference>
<dbReference type="InterPro" id="IPR001647">
    <property type="entry name" value="HTH_TetR"/>
</dbReference>
<dbReference type="Gene3D" id="1.10.357.10">
    <property type="entry name" value="Tetracycline Repressor, domain 2"/>
    <property type="match status" value="1"/>
</dbReference>
<sequence>MAEKSLSERAQRRRMRTAGPIMDAAERLFAAKGLVRTTVDEIAAAADVSVGTVYFHFESKDGLYLALVERALDVNEEYMGRIDRDRGPFDRVLQSGDCYLRFFLDHPDKFRLVVLRVLEPSSGGTLEDAELRIAARVRRIVGNVEADLVEARAAGLIRDVDVPTTMQFLWGAWNGVIALALRQDDLALSFAELEHCLELGRGLVRDALQA</sequence>
<dbReference type="RefSeq" id="WP_090516840.1">
    <property type="nucleotide sequence ID" value="NZ_CWKH01000002.1"/>
</dbReference>
<feature type="domain" description="HTH tetR-type" evidence="3">
    <location>
        <begin position="15"/>
        <end position="75"/>
    </location>
</feature>
<dbReference type="PRINTS" id="PR00455">
    <property type="entry name" value="HTHTETR"/>
</dbReference>
<dbReference type="PANTHER" id="PTHR30055">
    <property type="entry name" value="HTH-TYPE TRANSCRIPTIONAL REGULATOR RUTR"/>
    <property type="match status" value="1"/>
</dbReference>
<evidence type="ECO:0000256" key="2">
    <source>
        <dbReference type="PROSITE-ProRule" id="PRU00335"/>
    </source>
</evidence>
<protein>
    <submittedName>
        <fullName evidence="4">TetR family transcriptional regulator</fullName>
    </submittedName>
</protein>
<dbReference type="EMBL" id="CWKH01000002">
    <property type="protein sequence ID" value="CRZ17309.1"/>
    <property type="molecule type" value="Genomic_DNA"/>
</dbReference>
<dbReference type="Pfam" id="PF00440">
    <property type="entry name" value="TetR_N"/>
    <property type="match status" value="1"/>
</dbReference>
<gene>
    <name evidence="4" type="ORF">BN2156_04194</name>
</gene>
<reference evidence="5" key="1">
    <citation type="submission" date="2015-07" db="EMBL/GenBank/DDBJ databases">
        <authorList>
            <person name="Urmite Genomes"/>
        </authorList>
    </citation>
    <scope>NUCLEOTIDE SEQUENCE [LARGE SCALE GENOMIC DNA]</scope>
    <source>
        <strain evidence="5">type strain: ATCC 49404</strain>
    </source>
</reference>
<dbReference type="STRING" id="146018.BN2156_04194"/>
<proteinExistence type="predicted"/>
<dbReference type="Gene3D" id="1.10.10.60">
    <property type="entry name" value="Homeodomain-like"/>
    <property type="match status" value="1"/>
</dbReference>
<dbReference type="SUPFAM" id="SSF48498">
    <property type="entry name" value="Tetracyclin repressor-like, C-terminal domain"/>
    <property type="match status" value="1"/>
</dbReference>
<dbReference type="OrthoDB" id="9802498at2"/>
<feature type="DNA-binding region" description="H-T-H motif" evidence="2">
    <location>
        <begin position="38"/>
        <end position="57"/>
    </location>
</feature>
<dbReference type="SUPFAM" id="SSF46689">
    <property type="entry name" value="Homeodomain-like"/>
    <property type="match status" value="1"/>
</dbReference>
<evidence type="ECO:0000313" key="4">
    <source>
        <dbReference type="EMBL" id="CRZ17309.1"/>
    </source>
</evidence>
<organism evidence="4 5">
    <name type="scientific">Mycolicibacterium neworleansense</name>
    <dbReference type="NCBI Taxonomy" id="146018"/>
    <lineage>
        <taxon>Bacteria</taxon>
        <taxon>Bacillati</taxon>
        <taxon>Actinomycetota</taxon>
        <taxon>Actinomycetes</taxon>
        <taxon>Mycobacteriales</taxon>
        <taxon>Mycobacteriaceae</taxon>
        <taxon>Mycolicibacterium</taxon>
    </lineage>
</organism>
<dbReference type="InterPro" id="IPR036271">
    <property type="entry name" value="Tet_transcr_reg_TetR-rel_C_sf"/>
</dbReference>
<dbReference type="Proteomes" id="UP000199147">
    <property type="component" value="Unassembled WGS sequence"/>
</dbReference>
<dbReference type="PANTHER" id="PTHR30055:SF146">
    <property type="entry name" value="HTH-TYPE TRANSCRIPTIONAL DUAL REGULATOR CECR"/>
    <property type="match status" value="1"/>
</dbReference>
<dbReference type="InterPro" id="IPR009057">
    <property type="entry name" value="Homeodomain-like_sf"/>
</dbReference>
<accession>A0A0H5S7T7</accession>